<reference evidence="2" key="1">
    <citation type="journal article" date="2024" name="Proc. Natl. Acad. Sci. U.S.A.">
        <title>Extraordinary preservation of gene collinearity over three hundred million years revealed in homosporous lycophytes.</title>
        <authorList>
            <person name="Li C."/>
            <person name="Wickell D."/>
            <person name="Kuo L.Y."/>
            <person name="Chen X."/>
            <person name="Nie B."/>
            <person name="Liao X."/>
            <person name="Peng D."/>
            <person name="Ji J."/>
            <person name="Jenkins J."/>
            <person name="Williams M."/>
            <person name="Shu S."/>
            <person name="Plott C."/>
            <person name="Barry K."/>
            <person name="Rajasekar S."/>
            <person name="Grimwood J."/>
            <person name="Han X."/>
            <person name="Sun S."/>
            <person name="Hou Z."/>
            <person name="He W."/>
            <person name="Dai G."/>
            <person name="Sun C."/>
            <person name="Schmutz J."/>
            <person name="Leebens-Mack J.H."/>
            <person name="Li F.W."/>
            <person name="Wang L."/>
        </authorList>
    </citation>
    <scope>NUCLEOTIDE SEQUENCE [LARGE SCALE GENOMIC DNA]</scope>
    <source>
        <strain evidence="2">cv. PW_Plant_1</strain>
    </source>
</reference>
<evidence type="ECO:0000313" key="1">
    <source>
        <dbReference type="EMBL" id="KAJ7525457.1"/>
    </source>
</evidence>
<dbReference type="EMBL" id="CM055108">
    <property type="protein sequence ID" value="KAJ7525457.1"/>
    <property type="molecule type" value="Genomic_DNA"/>
</dbReference>
<protein>
    <submittedName>
        <fullName evidence="1">Uncharacterized protein</fullName>
    </submittedName>
</protein>
<gene>
    <name evidence="1" type="ORF">O6H91_17G052000</name>
</gene>
<accession>A0ACC2B6X7</accession>
<sequence>MSSKMTHLQMDAKPTPGSGIKLFGMVISAPPLSTADSALPLAYVTHQAEDVSSCVSRSGNVKEEVLVKSQQLSPAENSVFESGLDEMGSSSSSNTGSLTETPSAKSNTSHARDYFRRSKEDDFLHSAEKDGEEDLDMELLKKKMPKKLDNPLPCPRCDSLQTKFCYFNNYNVNQPRHFCKQCQRYWTAGGTLRNVPIGAGRRKHKQAIQMIDQGAVDDVIARENAADAAQQLLLHSFGKASSVQGLNSYPDTQFSLPVKSEKLDFIKDETISPIGRIHFDLFGSSPAYEKSCLSGGDEHIKLQISTERCRKFFDTPEDVLDCEKEGENLKTNSSCGQSIVVGPLLPLLSSQAINHTSRKISVAAGFFAASPPSDHASVSCLEAGQMQKAFSDCDEAFSDEKMLPAAELATGPRIRAQCESPRSGLSYSLPRTAATTLDNEGFNAAWGSAAAAMFTATFAATQTHYDSPKSTSLGKHPRDTQPEEAIWAPKCVKLQDPGVAAAHNLLLNSFSAGNKPVFIASGNIFKAFQPKIQGKDAACV</sequence>
<evidence type="ECO:0000313" key="2">
    <source>
        <dbReference type="Proteomes" id="UP001162992"/>
    </source>
</evidence>
<name>A0ACC2B6X7_DIPCM</name>
<organism evidence="1 2">
    <name type="scientific">Diphasiastrum complanatum</name>
    <name type="common">Issler's clubmoss</name>
    <name type="synonym">Lycopodium complanatum</name>
    <dbReference type="NCBI Taxonomy" id="34168"/>
    <lineage>
        <taxon>Eukaryota</taxon>
        <taxon>Viridiplantae</taxon>
        <taxon>Streptophyta</taxon>
        <taxon>Embryophyta</taxon>
        <taxon>Tracheophyta</taxon>
        <taxon>Lycopodiopsida</taxon>
        <taxon>Lycopodiales</taxon>
        <taxon>Lycopodiaceae</taxon>
        <taxon>Lycopodioideae</taxon>
        <taxon>Diphasiastrum</taxon>
    </lineage>
</organism>
<dbReference type="Proteomes" id="UP001162992">
    <property type="component" value="Chromosome 17"/>
</dbReference>
<proteinExistence type="predicted"/>
<comment type="caution">
    <text evidence="1">The sequence shown here is derived from an EMBL/GenBank/DDBJ whole genome shotgun (WGS) entry which is preliminary data.</text>
</comment>
<keyword evidence="2" id="KW-1185">Reference proteome</keyword>